<evidence type="ECO:0000256" key="7">
    <source>
        <dbReference type="ARBA" id="ARBA00023125"/>
    </source>
</evidence>
<keyword evidence="4" id="KW-0548">Nucleotidyltransferase</keyword>
<dbReference type="GO" id="GO:0003677">
    <property type="term" value="F:DNA binding"/>
    <property type="evidence" value="ECO:0007669"/>
    <property type="project" value="UniProtKB-KW"/>
</dbReference>
<gene>
    <name evidence="12" type="ORF">KUF71_009840</name>
</gene>
<dbReference type="InterPro" id="IPR012337">
    <property type="entry name" value="RNaseH-like_sf"/>
</dbReference>
<evidence type="ECO:0000256" key="4">
    <source>
        <dbReference type="ARBA" id="ARBA00022695"/>
    </source>
</evidence>
<dbReference type="InterPro" id="IPR004868">
    <property type="entry name" value="DNA-dir_DNA_pol_B_mt/vir"/>
</dbReference>
<evidence type="ECO:0000256" key="3">
    <source>
        <dbReference type="ARBA" id="ARBA00022679"/>
    </source>
</evidence>
<dbReference type="Gene3D" id="3.40.960.10">
    <property type="entry name" value="VSR Endonuclease"/>
    <property type="match status" value="1"/>
</dbReference>
<evidence type="ECO:0000256" key="1">
    <source>
        <dbReference type="ARBA" id="ARBA00005755"/>
    </source>
</evidence>
<keyword evidence="6" id="KW-0239">DNA-directed DNA polymerase</keyword>
<reference evidence="12" key="1">
    <citation type="submission" date="2021-07" db="EMBL/GenBank/DDBJ databases">
        <authorList>
            <person name="Catto M.A."/>
            <person name="Jacobson A."/>
            <person name="Kennedy G."/>
            <person name="Labadie P."/>
            <person name="Hunt B.G."/>
            <person name="Srinivasan R."/>
        </authorList>
    </citation>
    <scope>NUCLEOTIDE SEQUENCE</scope>
    <source>
        <strain evidence="12">PL_HMW_Pooled</strain>
        <tissue evidence="12">Head</tissue>
    </source>
</reference>
<evidence type="ECO:0000256" key="2">
    <source>
        <dbReference type="ARBA" id="ARBA00012417"/>
    </source>
</evidence>
<dbReference type="EC" id="2.7.7.7" evidence="2"/>
<comment type="catalytic activity">
    <reaction evidence="8">
        <text>DNA(n) + a 2'-deoxyribonucleoside 5'-triphosphate = DNA(n+1) + diphosphate</text>
        <dbReference type="Rhea" id="RHEA:22508"/>
        <dbReference type="Rhea" id="RHEA-COMP:17339"/>
        <dbReference type="Rhea" id="RHEA-COMP:17340"/>
        <dbReference type="ChEBI" id="CHEBI:33019"/>
        <dbReference type="ChEBI" id="CHEBI:61560"/>
        <dbReference type="ChEBI" id="CHEBI:173112"/>
        <dbReference type="EC" id="2.7.7.7"/>
    </reaction>
</comment>
<dbReference type="InterPro" id="IPR036397">
    <property type="entry name" value="RNaseH_sf"/>
</dbReference>
<dbReference type="SUPFAM" id="SSF56672">
    <property type="entry name" value="DNA/RNA polymerases"/>
    <property type="match status" value="1"/>
</dbReference>
<feature type="region of interest" description="Disordered" evidence="9">
    <location>
        <begin position="1"/>
        <end position="38"/>
    </location>
</feature>
<organism evidence="12 13">
    <name type="scientific">Frankliniella fusca</name>
    <dbReference type="NCBI Taxonomy" id="407009"/>
    <lineage>
        <taxon>Eukaryota</taxon>
        <taxon>Metazoa</taxon>
        <taxon>Ecdysozoa</taxon>
        <taxon>Arthropoda</taxon>
        <taxon>Hexapoda</taxon>
        <taxon>Insecta</taxon>
        <taxon>Pterygota</taxon>
        <taxon>Neoptera</taxon>
        <taxon>Paraneoptera</taxon>
        <taxon>Thysanoptera</taxon>
        <taxon>Terebrantia</taxon>
        <taxon>Thripoidea</taxon>
        <taxon>Thripidae</taxon>
        <taxon>Frankliniella</taxon>
    </lineage>
</organism>
<keyword evidence="3" id="KW-0808">Transferase</keyword>
<dbReference type="GO" id="GO:0042575">
    <property type="term" value="C:DNA polymerase complex"/>
    <property type="evidence" value="ECO:0007669"/>
    <property type="project" value="UniProtKB-ARBA"/>
</dbReference>
<keyword evidence="10" id="KW-0812">Transmembrane</keyword>
<evidence type="ECO:0000259" key="11">
    <source>
        <dbReference type="Pfam" id="PF03175"/>
    </source>
</evidence>
<dbReference type="SUPFAM" id="SSF53098">
    <property type="entry name" value="Ribonuclease H-like"/>
    <property type="match status" value="1"/>
</dbReference>
<feature type="domain" description="DNA-directed DNA polymerase family B mitochondria/virus" evidence="11">
    <location>
        <begin position="760"/>
        <end position="1228"/>
    </location>
</feature>
<dbReference type="Pfam" id="PF03175">
    <property type="entry name" value="DNA_pol_B_2"/>
    <property type="match status" value="1"/>
</dbReference>
<sequence>MRREEPCTPRGDVGQARQRLGSSRSGLPVPSALSQQPGGGRIMYRSALAGRIMIGTRQIVMPLLEAASTTVLLVLFMLLGDIGLGGVSSYVREELMWRSVTYEDGVLTVWEGCLKGLNAWCRWFTVPVRELRIMTSKDVCGQELESILNALVVSWPDISCIKVHNGFNSEVPVDVKGFRPVYGYVSLDLSSSDGFSEISLRKTSWTPCRLLDACLRVVIPSDLAKELEESGGLEPHVLQTALIHDLLALDELKPLINFISGGPPRALGGEVTPHRMGSCRVTQRRHVKRFKTTFRAETFKVSNLQDKLLKNQLGLESLFDDLLQRQVEIVNADPDDKCCLELRGSDENRPLWFNLRPVHQLSGNVIVDKLVNTLNSNENFVLDTFQLTFIHVPKNEGGARLRLPFESLDRWIERHCQTKTLFDPQNENDNMCLARCIAYLDLFQNANKHLASRLRRPQNKQLRKASLSLCEIAGVSPTDKCGYDEICKFAAVRPNHRIVVFLDKKCKEIYFNGDKRDADNKKKEKTMYIFLHNDHYYAVTSITAATGFNTFCDNCLKSYGTDKIHKCLLTCDRCEGDEYHEKRDNPLIKCFDCGRWFAGPVCLENHKTVNGQNKSVCQIKKFCGICEQAYVLNRKVKQHRCGFKICKYCTEYVPANHKCYMMPWEPKPLPKNTRMIRLYFDIETDQSQQYECKAEWFEHKPNLLICQHVCQDCEHDANIKNNCHSCGVRQHVFEELKRRQIPPTVVLNGAKVLSLKTEGLHFKDSIMFLPQRLSSLPKAFGLTELKKGYFPHLANRKEFYNYEGKILDKELYCTNNFCEKELSEFNSWYDEHVNNNFVFKFKEEIISYCISDVQILREAMENFRRLFMETAQFDPLRECLTLSSACMCNFRKNHLGNSRIGIVPRGGYRGRDKASFEALKWLDYESHLIGKKILTAENGREQIVLKYKVDGYIELDLPDGSVEKRVYQYHGCYFHLCKRCIPDETSRSKIRGRSQEDPYEKTRFITKKLRDHGYVVIEKWGCEFQHDLKNKEQVIQFFKNHAFKRIEPLKLRDAIYGGRTSALYSAYEADLSKGESIKLYDVISEYPSVQYHKWYPEGHPKIYLDGDRDMPAVENLNGVILATVLPPQDLFLPVLPYRCCNKLMFPLCRTCAETMNQSDCHHADHERELLGTWCAPEFHLAIEKKYTVRKIHEVYQYDSGNQYDPVTGKDGMFTSYVRENMAMKIEASGWPSHVVTENDKDEYIRYHLEKDGIRLNKDKFERNPGKRFLAKLILNSFWGKLGEKTLRSKTEFVRNYAELTRLTEDSTIEISSLMPLDDDLIQVVYTPHADMEDSLRTTSLVHAAFTTCHGRLMLYEYLSIVDERALYHDTDSICFISKPGYPEPVVGQSLGSLSDEITERFGERSMIVSFVSGGCKNYAFKVAVNSDMSKLKTCIKVRGISIDGSCSNLVTFDRLCSMVKGHHERTIVSIPKQITRLKWKIITKPSQKVWRTCLNKRRRVQNKTVPYGFTAELLDDIDYELMDFLETLQGE</sequence>
<dbReference type="GO" id="GO:0003887">
    <property type="term" value="F:DNA-directed DNA polymerase activity"/>
    <property type="evidence" value="ECO:0007669"/>
    <property type="project" value="UniProtKB-KW"/>
</dbReference>
<reference evidence="12" key="2">
    <citation type="journal article" date="2023" name="BMC Genomics">
        <title>Pest status, molecular evolution, and epigenetic factors derived from the genome assembly of Frankliniella fusca, a thysanopteran phytovirus vector.</title>
        <authorList>
            <person name="Catto M.A."/>
            <person name="Labadie P.E."/>
            <person name="Jacobson A.L."/>
            <person name="Kennedy G.G."/>
            <person name="Srinivasan R."/>
            <person name="Hunt B.G."/>
        </authorList>
    </citation>
    <scope>NUCLEOTIDE SEQUENCE</scope>
    <source>
        <strain evidence="12">PL_HMW_Pooled</strain>
    </source>
</reference>
<evidence type="ECO:0000256" key="8">
    <source>
        <dbReference type="ARBA" id="ARBA00049244"/>
    </source>
</evidence>
<evidence type="ECO:0000256" key="9">
    <source>
        <dbReference type="SAM" id="MobiDB-lite"/>
    </source>
</evidence>
<keyword evidence="5" id="KW-0235">DNA replication</keyword>
<proteinExistence type="inferred from homology"/>
<evidence type="ECO:0000256" key="6">
    <source>
        <dbReference type="ARBA" id="ARBA00022932"/>
    </source>
</evidence>
<evidence type="ECO:0000313" key="12">
    <source>
        <dbReference type="EMBL" id="KAK3920569.1"/>
    </source>
</evidence>
<dbReference type="InterPro" id="IPR023211">
    <property type="entry name" value="DNA_pol_palm_dom_sf"/>
</dbReference>
<feature type="transmembrane region" description="Helical" evidence="10">
    <location>
        <begin position="59"/>
        <end position="79"/>
    </location>
</feature>
<dbReference type="Gene3D" id="1.10.287.690">
    <property type="entry name" value="Helix hairpin bin"/>
    <property type="match status" value="1"/>
</dbReference>
<evidence type="ECO:0000256" key="10">
    <source>
        <dbReference type="SAM" id="Phobius"/>
    </source>
</evidence>
<comment type="similarity">
    <text evidence="1">Belongs to the DNA polymerase type-B family.</text>
</comment>
<evidence type="ECO:0000256" key="5">
    <source>
        <dbReference type="ARBA" id="ARBA00022705"/>
    </source>
</evidence>
<comment type="caution">
    <text evidence="12">The sequence shown here is derived from an EMBL/GenBank/DDBJ whole genome shotgun (WGS) entry which is preliminary data.</text>
</comment>
<keyword evidence="7" id="KW-0238">DNA-binding</keyword>
<dbReference type="PANTHER" id="PTHR33568:SF3">
    <property type="entry name" value="DNA-DIRECTED DNA POLYMERASE"/>
    <property type="match status" value="1"/>
</dbReference>
<dbReference type="GO" id="GO:0006260">
    <property type="term" value="P:DNA replication"/>
    <property type="evidence" value="ECO:0007669"/>
    <property type="project" value="UniProtKB-KW"/>
</dbReference>
<dbReference type="EMBL" id="JAHWGI010001007">
    <property type="protein sequence ID" value="KAK3920569.1"/>
    <property type="molecule type" value="Genomic_DNA"/>
</dbReference>
<keyword evidence="10" id="KW-1133">Transmembrane helix</keyword>
<protein>
    <recommendedName>
        <fullName evidence="2">DNA-directed DNA polymerase</fullName>
        <ecNumber evidence="2">2.7.7.7</ecNumber>
    </recommendedName>
</protein>
<dbReference type="Gene3D" id="3.90.1600.10">
    <property type="entry name" value="Palm domain of DNA polymerase"/>
    <property type="match status" value="1"/>
</dbReference>
<name>A0AAE1LJ51_9NEOP</name>
<dbReference type="Proteomes" id="UP001219518">
    <property type="component" value="Unassembled WGS sequence"/>
</dbReference>
<dbReference type="InterPro" id="IPR043502">
    <property type="entry name" value="DNA/RNA_pol_sf"/>
</dbReference>
<dbReference type="PANTHER" id="PTHR33568">
    <property type="entry name" value="DNA POLYMERASE"/>
    <property type="match status" value="1"/>
</dbReference>
<dbReference type="Gene3D" id="3.30.420.10">
    <property type="entry name" value="Ribonuclease H-like superfamily/Ribonuclease H"/>
    <property type="match status" value="1"/>
</dbReference>
<evidence type="ECO:0000313" key="13">
    <source>
        <dbReference type="Proteomes" id="UP001219518"/>
    </source>
</evidence>
<keyword evidence="13" id="KW-1185">Reference proteome</keyword>
<accession>A0AAE1LJ51</accession>
<keyword evidence="10" id="KW-0472">Membrane</keyword>
<dbReference type="GO" id="GO:0000166">
    <property type="term" value="F:nucleotide binding"/>
    <property type="evidence" value="ECO:0007669"/>
    <property type="project" value="InterPro"/>
</dbReference>